<dbReference type="Proteomes" id="UP000315825">
    <property type="component" value="Unassembled WGS sequence"/>
</dbReference>
<accession>A0A520MWY7</accession>
<gene>
    <name evidence="2" type="ORF">EVA92_04600</name>
</gene>
<dbReference type="InterPro" id="IPR029021">
    <property type="entry name" value="Prot-tyrosine_phosphatase-like"/>
</dbReference>
<evidence type="ECO:0000259" key="1">
    <source>
        <dbReference type="Pfam" id="PF04273"/>
    </source>
</evidence>
<evidence type="ECO:0000313" key="3">
    <source>
        <dbReference type="Proteomes" id="UP000315825"/>
    </source>
</evidence>
<organism evidence="2 3">
    <name type="scientific">SAR86 cluster bacterium</name>
    <dbReference type="NCBI Taxonomy" id="2030880"/>
    <lineage>
        <taxon>Bacteria</taxon>
        <taxon>Pseudomonadati</taxon>
        <taxon>Pseudomonadota</taxon>
        <taxon>Gammaproteobacteria</taxon>
        <taxon>SAR86 cluster</taxon>
    </lineage>
</organism>
<reference evidence="2 3" key="1">
    <citation type="submission" date="2019-02" db="EMBL/GenBank/DDBJ databases">
        <title>Prokaryotic population dynamics and viral predation in marine succession experiment using metagenomics: the confinement effect.</title>
        <authorList>
            <person name="Haro-Moreno J.M."/>
            <person name="Rodriguez-Valera F."/>
            <person name="Lopez-Perez M."/>
        </authorList>
    </citation>
    <scope>NUCLEOTIDE SEQUENCE [LARGE SCALE GENOMIC DNA]</scope>
    <source>
        <strain evidence="2">MED-G159</strain>
    </source>
</reference>
<evidence type="ECO:0000313" key="2">
    <source>
        <dbReference type="EMBL" id="RZO25742.1"/>
    </source>
</evidence>
<feature type="domain" description="Beta-lactamase hydrolase-like protein phosphatase-like" evidence="1">
    <location>
        <begin position="4"/>
        <end position="104"/>
    </location>
</feature>
<dbReference type="EMBL" id="SHBE01000011">
    <property type="protein sequence ID" value="RZO25742.1"/>
    <property type="molecule type" value="Genomic_DNA"/>
</dbReference>
<dbReference type="AlphaFoldDB" id="A0A520MWY7"/>
<dbReference type="SUPFAM" id="SSF52799">
    <property type="entry name" value="(Phosphotyrosine protein) phosphatases II"/>
    <property type="match status" value="1"/>
</dbReference>
<dbReference type="NCBIfam" id="TIGR01244">
    <property type="entry name" value="TIGR01244 family sulfur transferase"/>
    <property type="match status" value="1"/>
</dbReference>
<dbReference type="InterPro" id="IPR005939">
    <property type="entry name" value="BLH_phosphatase-like"/>
</dbReference>
<dbReference type="Gene3D" id="3.90.190.10">
    <property type="entry name" value="Protein tyrosine phosphatase superfamily"/>
    <property type="match status" value="1"/>
</dbReference>
<dbReference type="GO" id="GO:0016787">
    <property type="term" value="F:hydrolase activity"/>
    <property type="evidence" value="ECO:0007669"/>
    <property type="project" value="InterPro"/>
</dbReference>
<protein>
    <submittedName>
        <fullName evidence="2">TIGR01244 family phosphatase</fullName>
    </submittedName>
</protein>
<dbReference type="Pfam" id="PF04273">
    <property type="entry name" value="BLH_phosphatase"/>
    <property type="match status" value="1"/>
</dbReference>
<name>A0A520MWY7_9GAMM</name>
<sequence length="140" mass="15941">MFKVSENFFVSGQIDSNSIPALKAESFKTIICNRPDNEEPNQPIKTELRFECEKNDINFHDIEFKPGDLDFRKITLTEKIILEDKKTLAYCRTGTRSITLWAFASCKNKGVNQVLENVSEAGYDLSHLKDVLVSYKASLS</sequence>
<proteinExistence type="predicted"/>
<comment type="caution">
    <text evidence="2">The sequence shown here is derived from an EMBL/GenBank/DDBJ whole genome shotgun (WGS) entry which is preliminary data.</text>
</comment>